<organism evidence="1 2">
    <name type="scientific">Nepenthes gracilis</name>
    <name type="common">Slender pitcher plant</name>
    <dbReference type="NCBI Taxonomy" id="150966"/>
    <lineage>
        <taxon>Eukaryota</taxon>
        <taxon>Viridiplantae</taxon>
        <taxon>Streptophyta</taxon>
        <taxon>Embryophyta</taxon>
        <taxon>Tracheophyta</taxon>
        <taxon>Spermatophyta</taxon>
        <taxon>Magnoliopsida</taxon>
        <taxon>eudicotyledons</taxon>
        <taxon>Gunneridae</taxon>
        <taxon>Pentapetalae</taxon>
        <taxon>Caryophyllales</taxon>
        <taxon>Nepenthaceae</taxon>
        <taxon>Nepenthes</taxon>
    </lineage>
</organism>
<keyword evidence="2" id="KW-1185">Reference proteome</keyword>
<accession>A0AAD3SQE7</accession>
<sequence length="74" mass="7580">MSLSDATGLMAHKILGDLPYSDGVVGALRVDQPQLLVASMSSGPLDAHLLALDASLLESDNPTVMMGCDPDGPS</sequence>
<proteinExistence type="predicted"/>
<comment type="caution">
    <text evidence="1">The sequence shown here is derived from an EMBL/GenBank/DDBJ whole genome shotgun (WGS) entry which is preliminary data.</text>
</comment>
<evidence type="ECO:0000313" key="2">
    <source>
        <dbReference type="Proteomes" id="UP001279734"/>
    </source>
</evidence>
<reference evidence="1" key="1">
    <citation type="submission" date="2023-05" db="EMBL/GenBank/DDBJ databases">
        <title>Nepenthes gracilis genome sequencing.</title>
        <authorList>
            <person name="Fukushima K."/>
        </authorList>
    </citation>
    <scope>NUCLEOTIDE SEQUENCE</scope>
    <source>
        <strain evidence="1">SING2019-196</strain>
    </source>
</reference>
<dbReference type="Proteomes" id="UP001279734">
    <property type="component" value="Unassembled WGS sequence"/>
</dbReference>
<name>A0AAD3SQE7_NEPGR</name>
<dbReference type="AlphaFoldDB" id="A0AAD3SQE7"/>
<dbReference type="EMBL" id="BSYO01000014">
    <property type="protein sequence ID" value="GMH14597.1"/>
    <property type="molecule type" value="Genomic_DNA"/>
</dbReference>
<evidence type="ECO:0000313" key="1">
    <source>
        <dbReference type="EMBL" id="GMH14597.1"/>
    </source>
</evidence>
<protein>
    <submittedName>
        <fullName evidence="1">Uncharacterized protein</fullName>
    </submittedName>
</protein>
<gene>
    <name evidence="1" type="ORF">Nepgr_016438</name>
</gene>